<sequence length="445" mass="50873">MTRCTFYKLFVLLCLSVAIICCLNGYFIHYLQATNSQRESVEPRKHGPRPYADRRTSTNQSHSSPGAESNNAHLVQAAIQHKAASLKPAFRNKNPLYFKMKQAILDTFRLQPYNSSTIWKTVNAWPKRNEVIPALEPKLGSALAALQREPIRGVKNSRRGTQLKLVLELAGPQYVLFKPRWYHLEEIVNGTVYSGKDRHNAEIVSFHLAVILNLRSAPIVVGRSISLREHLSLVDEELRQTMLVIDGRQCVYGSCYYCRPSEVVCDDPVTGTLDGAVLYTIPGKLAKYRSPWQRTYDTGRKADWETDGGYCTLVRRKLSTETLLDLIDAAVFDFLIQNGDRHHYETRDDRLLLIDNGKGFGNPFVDHLDILAPLYQCCMIRRTTWIRLTTFSGGALTELLREIDRLDTLQPLLTEAHYQAIERRLLYVFSTVELCRQKHGNKLFK</sequence>
<organism evidence="11">
    <name type="scientific">Anopheles triannulatus</name>
    <dbReference type="NCBI Taxonomy" id="58253"/>
    <lineage>
        <taxon>Eukaryota</taxon>
        <taxon>Metazoa</taxon>
        <taxon>Ecdysozoa</taxon>
        <taxon>Arthropoda</taxon>
        <taxon>Hexapoda</taxon>
        <taxon>Insecta</taxon>
        <taxon>Pterygota</taxon>
        <taxon>Neoptera</taxon>
        <taxon>Endopterygota</taxon>
        <taxon>Diptera</taxon>
        <taxon>Nematocera</taxon>
        <taxon>Culicoidea</taxon>
        <taxon>Culicidae</taxon>
        <taxon>Anophelinae</taxon>
        <taxon>Anopheles</taxon>
    </lineage>
</organism>
<feature type="active site" evidence="6">
    <location>
        <position position="340"/>
    </location>
</feature>
<evidence type="ECO:0000313" key="11">
    <source>
        <dbReference type="EMBL" id="MBW44517.1"/>
    </source>
</evidence>
<accession>A0A2M4AUP5</accession>
<comment type="subcellular location">
    <subcellularLocation>
        <location evidence="1">Golgi apparatus</location>
    </subcellularLocation>
</comment>
<comment type="similarity">
    <text evidence="2">Belongs to the FAM20 family.</text>
</comment>
<feature type="compositionally biased region" description="Polar residues" evidence="9">
    <location>
        <begin position="57"/>
        <end position="69"/>
    </location>
</feature>
<keyword evidence="7" id="KW-0067">ATP-binding</keyword>
<feature type="binding site" evidence="7">
    <location>
        <position position="162"/>
    </location>
    <ligand>
        <name>ATP</name>
        <dbReference type="ChEBI" id="CHEBI:30616"/>
    </ligand>
</feature>
<name>A0A2M4AUP5_9DIPT</name>
<keyword evidence="3" id="KW-0333">Golgi apparatus</keyword>
<feature type="domain" description="FAM20 C-terminal" evidence="10">
    <location>
        <begin position="248"/>
        <end position="441"/>
    </location>
</feature>
<dbReference type="PANTHER" id="PTHR12450:SF14">
    <property type="entry name" value="GLYCOSAMINOGLYCAN XYLOSYLKINASE"/>
    <property type="match status" value="1"/>
</dbReference>
<feature type="region of interest" description="Disordered" evidence="9">
    <location>
        <begin position="38"/>
        <end position="69"/>
    </location>
</feature>
<feature type="binding site" evidence="7">
    <location>
        <position position="178"/>
    </location>
    <ligand>
        <name>ATP</name>
        <dbReference type="ChEBI" id="CHEBI:30616"/>
    </ligand>
</feature>
<evidence type="ECO:0000256" key="4">
    <source>
        <dbReference type="ARBA" id="ARBA00023157"/>
    </source>
</evidence>
<evidence type="ECO:0000256" key="7">
    <source>
        <dbReference type="PIRSR" id="PIRSR624869-2"/>
    </source>
</evidence>
<evidence type="ECO:0000256" key="9">
    <source>
        <dbReference type="SAM" id="MobiDB-lite"/>
    </source>
</evidence>
<evidence type="ECO:0000256" key="6">
    <source>
        <dbReference type="PIRSR" id="PIRSR624869-1"/>
    </source>
</evidence>
<dbReference type="GO" id="GO:0005794">
    <property type="term" value="C:Golgi apparatus"/>
    <property type="evidence" value="ECO:0007669"/>
    <property type="project" value="UniProtKB-SubCell"/>
</dbReference>
<reference evidence="11" key="1">
    <citation type="submission" date="2018-01" db="EMBL/GenBank/DDBJ databases">
        <title>An insight into the sialome of Amazonian anophelines.</title>
        <authorList>
            <person name="Ribeiro J.M."/>
            <person name="Scarpassa V."/>
            <person name="Calvo E."/>
        </authorList>
    </citation>
    <scope>NUCLEOTIDE SEQUENCE</scope>
    <source>
        <tissue evidence="11">Salivary glands</tissue>
    </source>
</reference>
<evidence type="ECO:0000256" key="2">
    <source>
        <dbReference type="ARBA" id="ARBA00006557"/>
    </source>
</evidence>
<proteinExistence type="inferred from homology"/>
<keyword evidence="5" id="KW-0325">Glycoprotein</keyword>
<keyword evidence="8" id="KW-0464">Manganese</keyword>
<dbReference type="PANTHER" id="PTHR12450">
    <property type="entry name" value="DENTIN MATRIX PROTEIN 4 PROTEIN FAM20"/>
    <property type="match status" value="1"/>
</dbReference>
<dbReference type="GO" id="GO:0005524">
    <property type="term" value="F:ATP binding"/>
    <property type="evidence" value="ECO:0007669"/>
    <property type="project" value="UniProtKB-KW"/>
</dbReference>
<keyword evidence="7" id="KW-0547">Nucleotide-binding</keyword>
<dbReference type="Pfam" id="PF06702">
    <property type="entry name" value="Fam20C"/>
    <property type="match status" value="1"/>
</dbReference>
<evidence type="ECO:0000256" key="5">
    <source>
        <dbReference type="ARBA" id="ARBA00023180"/>
    </source>
</evidence>
<dbReference type="AlphaFoldDB" id="A0A2M4AUP5"/>
<feature type="binding site" evidence="8">
    <location>
        <position position="355"/>
    </location>
    <ligand>
        <name>Mn(2+)</name>
        <dbReference type="ChEBI" id="CHEBI:29035"/>
    </ligand>
</feature>
<keyword evidence="8" id="KW-0479">Metal-binding</keyword>
<feature type="binding site" evidence="7">
    <location>
        <position position="345"/>
    </location>
    <ligand>
        <name>ATP</name>
        <dbReference type="ChEBI" id="CHEBI:30616"/>
    </ligand>
</feature>
<dbReference type="InterPro" id="IPR024869">
    <property type="entry name" value="FAM20"/>
</dbReference>
<feature type="binding site" evidence="8">
    <location>
        <position position="197"/>
    </location>
    <ligand>
        <name>Mn(2+)</name>
        <dbReference type="ChEBI" id="CHEBI:29035"/>
    </ligand>
</feature>
<evidence type="ECO:0000256" key="8">
    <source>
        <dbReference type="PIRSR" id="PIRSR624869-3"/>
    </source>
</evidence>
<dbReference type="InterPro" id="IPR009581">
    <property type="entry name" value="FAM20_C"/>
</dbReference>
<evidence type="ECO:0000259" key="10">
    <source>
        <dbReference type="Pfam" id="PF06702"/>
    </source>
</evidence>
<evidence type="ECO:0000256" key="1">
    <source>
        <dbReference type="ARBA" id="ARBA00004555"/>
    </source>
</evidence>
<comment type="cofactor">
    <cofactor evidence="8">
        <name>Mn(2+)</name>
        <dbReference type="ChEBI" id="CHEBI:29035"/>
    </cofactor>
</comment>
<feature type="compositionally biased region" description="Basic and acidic residues" evidence="9">
    <location>
        <begin position="39"/>
        <end position="56"/>
    </location>
</feature>
<keyword evidence="4" id="KW-1015">Disulfide bond</keyword>
<dbReference type="GO" id="GO:0016773">
    <property type="term" value="F:phosphotransferase activity, alcohol group as acceptor"/>
    <property type="evidence" value="ECO:0007669"/>
    <property type="project" value="TreeGrafter"/>
</dbReference>
<evidence type="ECO:0000256" key="3">
    <source>
        <dbReference type="ARBA" id="ARBA00023034"/>
    </source>
</evidence>
<feature type="binding site" evidence="7">
    <location>
        <position position="355"/>
    </location>
    <ligand>
        <name>ATP</name>
        <dbReference type="ChEBI" id="CHEBI:30616"/>
    </ligand>
</feature>
<dbReference type="GO" id="GO:0046872">
    <property type="term" value="F:metal ion binding"/>
    <property type="evidence" value="ECO:0007669"/>
    <property type="project" value="UniProtKB-KW"/>
</dbReference>
<dbReference type="EMBL" id="GGFK01011196">
    <property type="protein sequence ID" value="MBW44517.1"/>
    <property type="molecule type" value="Transcribed_RNA"/>
</dbReference>
<protein>
    <submittedName>
        <fullName evidence="11">Putative conserved secreted protein</fullName>
    </submittedName>
</protein>